<dbReference type="OrthoDB" id="6105938at2759"/>
<organism evidence="2 3">
    <name type="scientific">Cucurbitaria berberidis CBS 394.84</name>
    <dbReference type="NCBI Taxonomy" id="1168544"/>
    <lineage>
        <taxon>Eukaryota</taxon>
        <taxon>Fungi</taxon>
        <taxon>Dikarya</taxon>
        <taxon>Ascomycota</taxon>
        <taxon>Pezizomycotina</taxon>
        <taxon>Dothideomycetes</taxon>
        <taxon>Pleosporomycetidae</taxon>
        <taxon>Pleosporales</taxon>
        <taxon>Pleosporineae</taxon>
        <taxon>Cucurbitariaceae</taxon>
        <taxon>Cucurbitaria</taxon>
    </lineage>
</organism>
<proteinExistence type="predicted"/>
<dbReference type="AlphaFoldDB" id="A0A9P4GAC8"/>
<evidence type="ECO:0000313" key="3">
    <source>
        <dbReference type="Proteomes" id="UP000800039"/>
    </source>
</evidence>
<feature type="compositionally biased region" description="Low complexity" evidence="1">
    <location>
        <begin position="154"/>
        <end position="165"/>
    </location>
</feature>
<comment type="caution">
    <text evidence="2">The sequence shown here is derived from an EMBL/GenBank/DDBJ whole genome shotgun (WGS) entry which is preliminary data.</text>
</comment>
<dbReference type="EMBL" id="ML976618">
    <property type="protein sequence ID" value="KAF1841967.1"/>
    <property type="molecule type" value="Genomic_DNA"/>
</dbReference>
<protein>
    <submittedName>
        <fullName evidence="2">Uncharacterized protein</fullName>
    </submittedName>
</protein>
<accession>A0A9P4GAC8</accession>
<sequence length="310" mass="34195">MNTPEGQMALLKLWATDTNLSFDAGNQPKVEFARLAKVKGWVGGDATWCLHWNACFGEIYNYGARRTLPTPAVAPDLIDCMRRLSIDSSASSFSVISSPSSVQSLDSVGSIIGGVAVLGLANSDRGDRQVNASTASAPVSGKDSKANTRKARTKPATAKPTPSTPKASPFWYQFPGFVPIASANFKDEFARLAKHQSWGAKVKRKHQIEALTQESAFHYGTCMEKLDRWQDLCKEVGIEKVPTSITQCKKALKSIFVNLFNLIDHRRNPEVQIVHFKSYGAFSRNIRNGNQFPRECAKQDGFIKVLLKKL</sequence>
<dbReference type="PANTHER" id="PTHR38846">
    <property type="entry name" value="C3H1-TYPE DOMAIN-CONTAINING PROTEIN"/>
    <property type="match status" value="1"/>
</dbReference>
<gene>
    <name evidence="2" type="ORF">K460DRAFT_345378</name>
</gene>
<keyword evidence="3" id="KW-1185">Reference proteome</keyword>
<evidence type="ECO:0000313" key="2">
    <source>
        <dbReference type="EMBL" id="KAF1841967.1"/>
    </source>
</evidence>
<feature type="region of interest" description="Disordered" evidence="1">
    <location>
        <begin position="129"/>
        <end position="165"/>
    </location>
</feature>
<evidence type="ECO:0000256" key="1">
    <source>
        <dbReference type="SAM" id="MobiDB-lite"/>
    </source>
</evidence>
<dbReference type="Proteomes" id="UP000800039">
    <property type="component" value="Unassembled WGS sequence"/>
</dbReference>
<dbReference type="GeneID" id="63848523"/>
<name>A0A9P4GAC8_9PLEO</name>
<dbReference type="RefSeq" id="XP_040784530.1">
    <property type="nucleotide sequence ID" value="XM_040931271.1"/>
</dbReference>
<dbReference type="PANTHER" id="PTHR38846:SF1">
    <property type="entry name" value="C3H1-TYPE DOMAIN-CONTAINING PROTEIN"/>
    <property type="match status" value="1"/>
</dbReference>
<reference evidence="2" key="1">
    <citation type="submission" date="2020-01" db="EMBL/GenBank/DDBJ databases">
        <authorList>
            <consortium name="DOE Joint Genome Institute"/>
            <person name="Haridas S."/>
            <person name="Albert R."/>
            <person name="Binder M."/>
            <person name="Bloem J."/>
            <person name="Labutti K."/>
            <person name="Salamov A."/>
            <person name="Andreopoulos B."/>
            <person name="Baker S.E."/>
            <person name="Barry K."/>
            <person name="Bills G."/>
            <person name="Bluhm B.H."/>
            <person name="Cannon C."/>
            <person name="Castanera R."/>
            <person name="Culley D.E."/>
            <person name="Daum C."/>
            <person name="Ezra D."/>
            <person name="Gonzalez J.B."/>
            <person name="Henrissat B."/>
            <person name="Kuo A."/>
            <person name="Liang C."/>
            <person name="Lipzen A."/>
            <person name="Lutzoni F."/>
            <person name="Magnuson J."/>
            <person name="Mondo S."/>
            <person name="Nolan M."/>
            <person name="Ohm R."/>
            <person name="Pangilinan J."/>
            <person name="Park H.-J."/>
            <person name="Ramirez L."/>
            <person name="Alfaro M."/>
            <person name="Sun H."/>
            <person name="Tritt A."/>
            <person name="Yoshinaga Y."/>
            <person name="Zwiers L.-H."/>
            <person name="Turgeon B.G."/>
            <person name="Goodwin S.B."/>
            <person name="Spatafora J.W."/>
            <person name="Crous P.W."/>
            <person name="Grigoriev I.V."/>
        </authorList>
    </citation>
    <scope>NUCLEOTIDE SEQUENCE</scope>
    <source>
        <strain evidence="2">CBS 394.84</strain>
    </source>
</reference>